<dbReference type="InterPro" id="IPR002857">
    <property type="entry name" value="Znf_CXXC"/>
</dbReference>
<feature type="domain" description="CXXC-type" evidence="8">
    <location>
        <begin position="760"/>
        <end position="807"/>
    </location>
</feature>
<reference evidence="9" key="1">
    <citation type="submission" date="2019-03" db="EMBL/GenBank/DDBJ databases">
        <title>Long read genome sequence of the mycoparasitic Pythium oligandrum ATCC 38472 isolated from sugarbeet rhizosphere.</title>
        <authorList>
            <person name="Gaulin E."/>
        </authorList>
    </citation>
    <scope>NUCLEOTIDE SEQUENCE</scope>
    <source>
        <strain evidence="9">ATCC 38472_TT</strain>
    </source>
</reference>
<organism evidence="9 10">
    <name type="scientific">Pythium oligandrum</name>
    <name type="common">Mycoparasitic fungus</name>
    <dbReference type="NCBI Taxonomy" id="41045"/>
    <lineage>
        <taxon>Eukaryota</taxon>
        <taxon>Sar</taxon>
        <taxon>Stramenopiles</taxon>
        <taxon>Oomycota</taxon>
        <taxon>Peronosporomycetes</taxon>
        <taxon>Pythiales</taxon>
        <taxon>Pythiaceae</taxon>
        <taxon>Pythium</taxon>
    </lineage>
</organism>
<evidence type="ECO:0000259" key="6">
    <source>
        <dbReference type="PROSITE" id="PS50006"/>
    </source>
</evidence>
<dbReference type="PROSITE" id="PS50006">
    <property type="entry name" value="FHA_DOMAIN"/>
    <property type="match status" value="1"/>
</dbReference>
<dbReference type="Pfam" id="PF02008">
    <property type="entry name" value="zf-CXXC"/>
    <property type="match status" value="2"/>
</dbReference>
<feature type="compositionally biased region" description="Polar residues" evidence="5">
    <location>
        <begin position="702"/>
        <end position="725"/>
    </location>
</feature>
<evidence type="ECO:0000256" key="5">
    <source>
        <dbReference type="SAM" id="MobiDB-lite"/>
    </source>
</evidence>
<evidence type="ECO:0000256" key="4">
    <source>
        <dbReference type="PROSITE-ProRule" id="PRU00042"/>
    </source>
</evidence>
<comment type="caution">
    <text evidence="9">The sequence shown here is derived from an EMBL/GenBank/DDBJ whole genome shotgun (WGS) entry which is preliminary data.</text>
</comment>
<dbReference type="GO" id="GO:0003677">
    <property type="term" value="F:DNA binding"/>
    <property type="evidence" value="ECO:0007669"/>
    <property type="project" value="InterPro"/>
</dbReference>
<evidence type="ECO:0000313" key="10">
    <source>
        <dbReference type="Proteomes" id="UP000794436"/>
    </source>
</evidence>
<feature type="region of interest" description="Disordered" evidence="5">
    <location>
        <begin position="844"/>
        <end position="863"/>
    </location>
</feature>
<keyword evidence="10" id="KW-1185">Reference proteome</keyword>
<feature type="domain" description="CXXC-type" evidence="8">
    <location>
        <begin position="615"/>
        <end position="662"/>
    </location>
</feature>
<dbReference type="GO" id="GO:0008270">
    <property type="term" value="F:zinc ion binding"/>
    <property type="evidence" value="ECO:0007669"/>
    <property type="project" value="UniProtKB-KW"/>
</dbReference>
<dbReference type="InterPro" id="IPR050690">
    <property type="entry name" value="JHDM1_Histone_Demethylase"/>
</dbReference>
<feature type="compositionally biased region" description="Acidic residues" evidence="5">
    <location>
        <begin position="687"/>
        <end position="699"/>
    </location>
</feature>
<feature type="compositionally biased region" description="Basic and acidic residues" evidence="5">
    <location>
        <begin position="110"/>
        <end position="123"/>
    </location>
</feature>
<dbReference type="OrthoDB" id="65313at2759"/>
<keyword evidence="1" id="KW-0479">Metal-binding</keyword>
<protein>
    <submittedName>
        <fullName evidence="9">Uncharacterized protein</fullName>
    </submittedName>
</protein>
<accession>A0A8K1CSP1</accession>
<dbReference type="InterPro" id="IPR000253">
    <property type="entry name" value="FHA_dom"/>
</dbReference>
<evidence type="ECO:0000256" key="1">
    <source>
        <dbReference type="ARBA" id="ARBA00022723"/>
    </source>
</evidence>
<dbReference type="PROSITE" id="PS51058">
    <property type="entry name" value="ZF_CXXC"/>
    <property type="match status" value="2"/>
</dbReference>
<dbReference type="PROSITE" id="PS50157">
    <property type="entry name" value="ZINC_FINGER_C2H2_2"/>
    <property type="match status" value="1"/>
</dbReference>
<dbReference type="Proteomes" id="UP000794436">
    <property type="component" value="Unassembled WGS sequence"/>
</dbReference>
<evidence type="ECO:0000256" key="3">
    <source>
        <dbReference type="ARBA" id="ARBA00022833"/>
    </source>
</evidence>
<feature type="domain" description="C2H2-type" evidence="7">
    <location>
        <begin position="885"/>
        <end position="913"/>
    </location>
</feature>
<evidence type="ECO:0000259" key="8">
    <source>
        <dbReference type="PROSITE" id="PS51058"/>
    </source>
</evidence>
<feature type="region of interest" description="Disordered" evidence="5">
    <location>
        <begin position="589"/>
        <end position="614"/>
    </location>
</feature>
<name>A0A8K1CSP1_PYTOL</name>
<evidence type="ECO:0000259" key="7">
    <source>
        <dbReference type="PROSITE" id="PS50157"/>
    </source>
</evidence>
<evidence type="ECO:0000313" key="9">
    <source>
        <dbReference type="EMBL" id="TMW68844.1"/>
    </source>
</evidence>
<keyword evidence="3" id="KW-0862">Zinc</keyword>
<feature type="region of interest" description="Disordered" evidence="5">
    <location>
        <begin position="667"/>
        <end position="733"/>
    </location>
</feature>
<evidence type="ECO:0000256" key="2">
    <source>
        <dbReference type="ARBA" id="ARBA00022771"/>
    </source>
</evidence>
<feature type="region of interest" description="Disordered" evidence="5">
    <location>
        <begin position="110"/>
        <end position="129"/>
    </location>
</feature>
<proteinExistence type="predicted"/>
<keyword evidence="2 4" id="KW-0863">Zinc-finger</keyword>
<gene>
    <name evidence="9" type="ORF">Poli38472_006312</name>
</gene>
<dbReference type="SUPFAM" id="SSF49879">
    <property type="entry name" value="SMAD/FHA domain"/>
    <property type="match status" value="1"/>
</dbReference>
<feature type="domain" description="FHA" evidence="6">
    <location>
        <begin position="966"/>
        <end position="1039"/>
    </location>
</feature>
<dbReference type="InterPro" id="IPR013087">
    <property type="entry name" value="Znf_C2H2_type"/>
</dbReference>
<sequence>MERVDARLRVDARGPWTVWTDGSSNGRVSTATARTAHASEALTRGRMNARLRLEQHRVRMELTGVTHMDAPGEPPSGCYFDTTPDATDEVSYDALEKAYNAAFVGCSEERLDRSRDEEEKEQMSTEGADGKMTSYVPALEERKHKAVEDKAVAITRDDLVRWKNDEVARRQRKIAALKESTHGASLGSENPASRRCEFAWELYVLKSNPSVLAHADQFTERRSRKHRVLQSLAEACKSHVITRLRGQQSMIRSIPSNNSSPSDTTESVQAVTQVVVDAKSAPDETKALSQYLVDELSVYTKLLMNGAAQEFRVDSIAQVTALQLFRDHQRALVDFDSEHSRLQSSRSHPVGGDTVGQALSECLNPFQIGSGEGFNGRETWRSNMQSVRYRGNDEGSMEGVNGWGGSSPAVSHVKELYKRGLNAVLLRSSATNEYRMKVAKTLVELAAKQTVKAPSLLVCKAQDLESWHNSLTKFKFLFPAVVGTRQKIMSWNCVAFTTESVRRICDAVGTCTAVLEEEYAIDGFLMNLQKTTLAKSQLELATLNSLEKQGMVKTYSGYDNASGTSCDQRLGVIPNRKKVPKRIITAIPIPTDPIRPSPRMKKLPPIRKGGDITPRSRKRISRCGKCTGCLADDCMECGHCKDMKKYGGPGLRKQSCKNRKCVNPKSWGVQRKRSHKNKKTGEHVVGEESDTDELLDDAGGEYTSQESDPESTSGAASFSLLQSDSDSGESTRLSSRDLLMDDEELLDASSGTEGHDRSKSSRTRVMRCGKCTGCRAPDCMSCRHCQDMKKYGGPGLRKQSCKKRKCIAPKVVMLNQAKEGEEFLDENGEFDDDGEVRSPFVAEHEPKIEESQSVQAEDSHPVEDDDSKLLVVQDCELLLRRYLTHSCASCIASFSSIEQLEQHVLAQHNGGGSSFERHADECLLHPSYQLGMVLALKQMVSNRHNVRAFAKLEGHNFEYFFLKPSAVLGRMDARWSEFYRTRGIHEIKGLPADSIDCHLGHDSTIAKEHALIKWDAEQQCFTIQCLSYRSSVSVNGREVHYSSHPLPLSSRSLIQIGASIVYFLLPTASPEPLKRAMCSTPRAELQAWLASSVKKRRSEQSQSEAIQRHVRASWTTFRSFSQSE</sequence>
<dbReference type="EMBL" id="SPLM01000002">
    <property type="protein sequence ID" value="TMW68844.1"/>
    <property type="molecule type" value="Genomic_DNA"/>
</dbReference>
<dbReference type="PROSITE" id="PS00028">
    <property type="entry name" value="ZINC_FINGER_C2H2_1"/>
    <property type="match status" value="1"/>
</dbReference>
<dbReference type="PANTHER" id="PTHR23123">
    <property type="entry name" value="PHD/F-BOX CONTAINING PROTEIN"/>
    <property type="match status" value="1"/>
</dbReference>
<dbReference type="AlphaFoldDB" id="A0A8K1CSP1"/>
<dbReference type="InterPro" id="IPR008984">
    <property type="entry name" value="SMAD_FHA_dom_sf"/>
</dbReference>
<dbReference type="CDD" id="cd22701">
    <property type="entry name" value="FHA_FKH1-like"/>
    <property type="match status" value="1"/>
</dbReference>
<dbReference type="Pfam" id="PF00498">
    <property type="entry name" value="FHA"/>
    <property type="match status" value="1"/>
</dbReference>